<accession>A0ABW2FKK8</accession>
<proteinExistence type="predicted"/>
<name>A0ABW2FKK8_9BACL</name>
<evidence type="ECO:0000313" key="2">
    <source>
        <dbReference type="EMBL" id="MFC7152610.1"/>
    </source>
</evidence>
<keyword evidence="3" id="KW-1185">Reference proteome</keyword>
<organism evidence="2 3">
    <name type="scientific">Cohnella cellulosilytica</name>
    <dbReference type="NCBI Taxonomy" id="986710"/>
    <lineage>
        <taxon>Bacteria</taxon>
        <taxon>Bacillati</taxon>
        <taxon>Bacillota</taxon>
        <taxon>Bacilli</taxon>
        <taxon>Bacillales</taxon>
        <taxon>Paenibacillaceae</taxon>
        <taxon>Cohnella</taxon>
    </lineage>
</organism>
<feature type="region of interest" description="Disordered" evidence="1">
    <location>
        <begin position="1"/>
        <end position="29"/>
    </location>
</feature>
<reference evidence="3" key="1">
    <citation type="journal article" date="2019" name="Int. J. Syst. Evol. Microbiol.">
        <title>The Global Catalogue of Microorganisms (GCM) 10K type strain sequencing project: providing services to taxonomists for standard genome sequencing and annotation.</title>
        <authorList>
            <consortium name="The Broad Institute Genomics Platform"/>
            <consortium name="The Broad Institute Genome Sequencing Center for Infectious Disease"/>
            <person name="Wu L."/>
            <person name="Ma J."/>
        </authorList>
    </citation>
    <scope>NUCLEOTIDE SEQUENCE [LARGE SCALE GENOMIC DNA]</scope>
    <source>
        <strain evidence="3">KCTC 12907</strain>
    </source>
</reference>
<protein>
    <submittedName>
        <fullName evidence="2">Uncharacterized protein</fullName>
    </submittedName>
</protein>
<evidence type="ECO:0000313" key="3">
    <source>
        <dbReference type="Proteomes" id="UP001596378"/>
    </source>
</evidence>
<gene>
    <name evidence="2" type="ORF">ACFQMJ_29090</name>
</gene>
<dbReference type="Proteomes" id="UP001596378">
    <property type="component" value="Unassembled WGS sequence"/>
</dbReference>
<comment type="caution">
    <text evidence="2">The sequence shown here is derived from an EMBL/GenBank/DDBJ whole genome shotgun (WGS) entry which is preliminary data.</text>
</comment>
<evidence type="ECO:0000256" key="1">
    <source>
        <dbReference type="SAM" id="MobiDB-lite"/>
    </source>
</evidence>
<sequence>MFVGADGEVGTETDVGPGLEDASDLSGGDEVHEAKLTDRSSMLPARKKTGRSIVMFHPSLNFPSSI</sequence>
<dbReference type="EMBL" id="JBHTAI010000024">
    <property type="protein sequence ID" value="MFC7152610.1"/>
    <property type="molecule type" value="Genomic_DNA"/>
</dbReference>